<reference evidence="2" key="1">
    <citation type="journal article" date="2018" name="Nat. Microbiol.">
        <title>Leveraging single-cell genomics to expand the fungal tree of life.</title>
        <authorList>
            <person name="Ahrendt S.R."/>
            <person name="Quandt C.A."/>
            <person name="Ciobanu D."/>
            <person name="Clum A."/>
            <person name="Salamov A."/>
            <person name="Andreopoulos B."/>
            <person name="Cheng J.F."/>
            <person name="Woyke T."/>
            <person name="Pelin A."/>
            <person name="Henrissat B."/>
            <person name="Reynolds N.K."/>
            <person name="Benny G.L."/>
            <person name="Smith M.E."/>
            <person name="James T.Y."/>
            <person name="Grigoriev I.V."/>
        </authorList>
    </citation>
    <scope>NUCLEOTIDE SEQUENCE [LARGE SCALE GENOMIC DNA]</scope>
    <source>
        <strain evidence="2">RSA 468</strain>
    </source>
</reference>
<organism evidence="1 2">
    <name type="scientific">Dimargaris cristalligena</name>
    <dbReference type="NCBI Taxonomy" id="215637"/>
    <lineage>
        <taxon>Eukaryota</taxon>
        <taxon>Fungi</taxon>
        <taxon>Fungi incertae sedis</taxon>
        <taxon>Zoopagomycota</taxon>
        <taxon>Kickxellomycotina</taxon>
        <taxon>Dimargaritomycetes</taxon>
        <taxon>Dimargaritales</taxon>
        <taxon>Dimargaritaceae</taxon>
        <taxon>Dimargaris</taxon>
    </lineage>
</organism>
<evidence type="ECO:0000313" key="1">
    <source>
        <dbReference type="EMBL" id="RKP33847.1"/>
    </source>
</evidence>
<name>A0A4P9ZKS2_9FUNG</name>
<dbReference type="AlphaFoldDB" id="A0A4P9ZKS2"/>
<dbReference type="Proteomes" id="UP000268162">
    <property type="component" value="Unassembled WGS sequence"/>
</dbReference>
<keyword evidence="2" id="KW-1185">Reference proteome</keyword>
<gene>
    <name evidence="1" type="ORF">BJ085DRAFT_30777</name>
</gene>
<dbReference type="EMBL" id="ML003519">
    <property type="protein sequence ID" value="RKP33847.1"/>
    <property type="molecule type" value="Genomic_DNA"/>
</dbReference>
<proteinExistence type="predicted"/>
<accession>A0A4P9ZKS2</accession>
<evidence type="ECO:0000313" key="2">
    <source>
        <dbReference type="Proteomes" id="UP000268162"/>
    </source>
</evidence>
<sequence>MTGSLVWESTPVVRVVNSSPRDSQPSQAKLKKIYEAAKDNKDTPTRREWILSQIELNMGKERGKVYSIQIYPTINQAMVTPLSNNDIKRFYENEFDPKSDIPWVICIDLENPAEKDLFDYIESGMDCQRAYFSGLNGAVGGVGSPIC</sequence>
<protein>
    <submittedName>
        <fullName evidence="1">Uncharacterized protein</fullName>
    </submittedName>
</protein>